<keyword evidence="3" id="KW-1185">Reference proteome</keyword>
<comment type="caution">
    <text evidence="2">The sequence shown here is derived from an EMBL/GenBank/DDBJ whole genome shotgun (WGS) entry which is preliminary data.</text>
</comment>
<name>A0AAD9GBM6_BABDI</name>
<keyword evidence="1" id="KW-0812">Transmembrane</keyword>
<sequence length="955" mass="106256">MIRRLVKFFASLDSSSKKFKSCCDLLCVAKTCYFLWDFYQNKGKEGGKEKCSKCTSTGKPCPGSKITLTSSNQCCGGKFESCSKSNCCLGCQDCDAIKFRKALETLKLSSPCGHDLWRVLNDFLDCCFRIFKPEQKFVEEKVKALQKELCQKCSSATQSGQPCTCSSGSSYSCLACFALSEDSGLKARFISEYSSSYTYKFLSSFDTHINATSASWKYLCPSGSKCCGNLSCKFCQTCSSVSSLCPKDCCEKCPKRLCAKIFLGILPCLYYGLKIVFERCKYDSEFPDWSQKNGQKNLVPASVLDASDLKKFLDAWGFESSHLDPSLQAMVLPGLLENLFNASFGKFESLYNFVSDKYFVPSGSPSHLKPSPPKTVRQMLLWLYGLRFHKHFSDLVENSKSLCLPFGNSFNSDAFCYYIYTCSFIFPVAIISTIQDSSSAQKVFSSSSEWQNFSYPSDSSALADMLFEYLRKVFPALKFLSIQCRLDRDHAGWQDCAFGRGCVKGLENSLKSTPAPAPSGSSCCQSSAPKGYLCTSKPGVSNYHEHCINGKTCIGLKPCTDNGSGKPKTDKDAHTSGKCIASCPHPLLMFLLDGSESQSKASSYSLFRLPKDSSVPPMGFSPDNLPTPGRHGRDLYAVLKVFCDSSSTPLTSLVKFLNCISRTPPETLGEFFVFFKQFKGSSVFTSKFADYVTGEPGFYNGQNFTNALKDALETLKGSSHSSSHSGSHPYDLFSLHGCHANKASNVTCGPYLYSLTGDVYDIFIDSPGMYLSWICYLPKDFKDRLEEFKQKFSDCCSSGKCQKIVECPCALPLIYSRGFQFMSPGGLGCVNSWGQEHGQRGNVKGHSDETNADCTRRTCKNFIAQLKKVLEENAPLDLLIKQIESFLWSIRFPFFFGFLYVWFCVFSYFCYVILIKLDTFHTGSHLHLPRSFKILPSTLFSDASSKLKDLSYFTL</sequence>
<evidence type="ECO:0000256" key="1">
    <source>
        <dbReference type="SAM" id="Phobius"/>
    </source>
</evidence>
<reference evidence="2" key="2">
    <citation type="submission" date="2021-05" db="EMBL/GenBank/DDBJ databases">
        <authorList>
            <person name="Pain A."/>
        </authorList>
    </citation>
    <scope>NUCLEOTIDE SEQUENCE</scope>
    <source>
        <strain evidence="2">1802A</strain>
    </source>
</reference>
<organism evidence="2 3">
    <name type="scientific">Babesia divergens</name>
    <dbReference type="NCBI Taxonomy" id="32595"/>
    <lineage>
        <taxon>Eukaryota</taxon>
        <taxon>Sar</taxon>
        <taxon>Alveolata</taxon>
        <taxon>Apicomplexa</taxon>
        <taxon>Aconoidasida</taxon>
        <taxon>Piroplasmida</taxon>
        <taxon>Babesiidae</taxon>
        <taxon>Babesia</taxon>
    </lineage>
</organism>
<reference evidence="2" key="1">
    <citation type="journal article" date="2014" name="Nucleic Acids Res.">
        <title>The evolutionary dynamics of variant antigen genes in Babesia reveal a history of genomic innovation underlying host-parasite interaction.</title>
        <authorList>
            <person name="Jackson A.P."/>
            <person name="Otto T.D."/>
            <person name="Darby A."/>
            <person name="Ramaprasad A."/>
            <person name="Xia D."/>
            <person name="Echaide I.E."/>
            <person name="Farber M."/>
            <person name="Gahlot S."/>
            <person name="Gamble J."/>
            <person name="Gupta D."/>
            <person name="Gupta Y."/>
            <person name="Jackson L."/>
            <person name="Malandrin L."/>
            <person name="Malas T.B."/>
            <person name="Moussa E."/>
            <person name="Nair M."/>
            <person name="Reid A.J."/>
            <person name="Sanders M."/>
            <person name="Sharma J."/>
            <person name="Tracey A."/>
            <person name="Quail M.A."/>
            <person name="Weir W."/>
            <person name="Wastling J.M."/>
            <person name="Hall N."/>
            <person name="Willadsen P."/>
            <person name="Lingelbach K."/>
            <person name="Shiels B."/>
            <person name="Tait A."/>
            <person name="Berriman M."/>
            <person name="Allred D.R."/>
            <person name="Pain A."/>
        </authorList>
    </citation>
    <scope>NUCLEOTIDE SEQUENCE</scope>
    <source>
        <strain evidence="2">1802A</strain>
    </source>
</reference>
<dbReference type="EMBL" id="JAHBMH010000054">
    <property type="protein sequence ID" value="KAK1935518.1"/>
    <property type="molecule type" value="Genomic_DNA"/>
</dbReference>
<proteinExistence type="predicted"/>
<evidence type="ECO:0000313" key="3">
    <source>
        <dbReference type="Proteomes" id="UP001195914"/>
    </source>
</evidence>
<protein>
    <submittedName>
        <fullName evidence="2">Variant erythrocyte surface antigen-1 family protein</fullName>
    </submittedName>
</protein>
<dbReference type="Proteomes" id="UP001195914">
    <property type="component" value="Unassembled WGS sequence"/>
</dbReference>
<keyword evidence="1" id="KW-1133">Transmembrane helix</keyword>
<keyword evidence="1" id="KW-0472">Membrane</keyword>
<evidence type="ECO:0000313" key="2">
    <source>
        <dbReference type="EMBL" id="KAK1935518.1"/>
    </source>
</evidence>
<dbReference type="AlphaFoldDB" id="A0AAD9GBM6"/>
<gene>
    <name evidence="2" type="ORF">X943_002875</name>
</gene>
<accession>A0AAD9GBM6</accession>
<feature type="transmembrane region" description="Helical" evidence="1">
    <location>
        <begin position="892"/>
        <end position="914"/>
    </location>
</feature>